<dbReference type="KEGG" id="orp:MOP44_23640"/>
<dbReference type="GO" id="GO:0003723">
    <property type="term" value="F:RNA binding"/>
    <property type="evidence" value="ECO:0007669"/>
    <property type="project" value="UniProtKB-UniRule"/>
</dbReference>
<keyword evidence="5 8" id="KW-0479">Metal-binding</keyword>
<dbReference type="InterPro" id="IPR004087">
    <property type="entry name" value="KH_dom"/>
</dbReference>
<protein>
    <recommendedName>
        <fullName evidence="8">Polyribonucleotide nucleotidyltransferase</fullName>
        <ecNumber evidence="8">2.7.7.8</ecNumber>
    </recommendedName>
    <alternativeName>
        <fullName evidence="8">Polynucleotide phosphorylase</fullName>
        <shortName evidence="8">PNPase</shortName>
    </alternativeName>
</protein>
<evidence type="ECO:0000256" key="6">
    <source>
        <dbReference type="ARBA" id="ARBA00022842"/>
    </source>
</evidence>
<dbReference type="FunFam" id="3.30.230.70:FF:000001">
    <property type="entry name" value="Polyribonucleotide nucleotidyltransferase"/>
    <property type="match status" value="1"/>
</dbReference>
<feature type="compositionally biased region" description="Gly residues" evidence="9">
    <location>
        <begin position="823"/>
        <end position="832"/>
    </location>
</feature>
<dbReference type="EC" id="2.7.7.8" evidence="8"/>
<keyword evidence="4 8" id="KW-0548">Nucleotidyltransferase</keyword>
<keyword evidence="3 8" id="KW-0808">Transferase</keyword>
<keyword evidence="12" id="KW-1185">Reference proteome</keyword>
<dbReference type="PROSITE" id="PS50084">
    <property type="entry name" value="KH_TYPE_1"/>
    <property type="match status" value="1"/>
</dbReference>
<dbReference type="InterPro" id="IPR012340">
    <property type="entry name" value="NA-bd_OB-fold"/>
</dbReference>
<dbReference type="EMBL" id="CP093313">
    <property type="protein sequence ID" value="UWZ83547.1"/>
    <property type="molecule type" value="Genomic_DNA"/>
</dbReference>
<dbReference type="NCBIfam" id="NF008805">
    <property type="entry name" value="PRK11824.1"/>
    <property type="match status" value="1"/>
</dbReference>
<feature type="domain" description="S1 motif" evidence="10">
    <location>
        <begin position="623"/>
        <end position="690"/>
    </location>
</feature>
<dbReference type="InterPro" id="IPR001247">
    <property type="entry name" value="ExoRNase_PH_dom1"/>
</dbReference>
<evidence type="ECO:0000256" key="3">
    <source>
        <dbReference type="ARBA" id="ARBA00022679"/>
    </source>
</evidence>
<dbReference type="InterPro" id="IPR027408">
    <property type="entry name" value="PNPase/RNase_PH_dom_sf"/>
</dbReference>
<dbReference type="SMART" id="SM00322">
    <property type="entry name" value="KH"/>
    <property type="match status" value="1"/>
</dbReference>
<dbReference type="CDD" id="cd11363">
    <property type="entry name" value="RNase_PH_PNPase_1"/>
    <property type="match status" value="1"/>
</dbReference>
<dbReference type="Pfam" id="PF01138">
    <property type="entry name" value="RNase_PH"/>
    <property type="match status" value="2"/>
</dbReference>
<dbReference type="Pfam" id="PF03726">
    <property type="entry name" value="PNPase"/>
    <property type="match status" value="1"/>
</dbReference>
<feature type="binding site" evidence="8">
    <location>
        <position position="493"/>
    </location>
    <ligand>
        <name>Mg(2+)</name>
        <dbReference type="ChEBI" id="CHEBI:18420"/>
    </ligand>
</feature>
<name>A0A9J7BLL7_9BACT</name>
<dbReference type="InterPro" id="IPR036456">
    <property type="entry name" value="PNPase_PH_RNA-bd_sf"/>
</dbReference>
<dbReference type="PROSITE" id="PS50126">
    <property type="entry name" value="S1"/>
    <property type="match status" value="1"/>
</dbReference>
<feature type="compositionally biased region" description="Gly residues" evidence="9">
    <location>
        <begin position="796"/>
        <end position="809"/>
    </location>
</feature>
<evidence type="ECO:0000256" key="8">
    <source>
        <dbReference type="HAMAP-Rule" id="MF_01595"/>
    </source>
</evidence>
<sequence>MSTKHEVAVELAGGKRLVFETGRMAKQASGAALVTAGETVVLATAVASPDQREGIDFFPLTVDYREYTYAGGRIPGGFIKREGRPSEKEILTSRQIDRPIRPLFPEGFRNETQVIALVFSADKENDPDVVAINAAAAALALSDIPFGAIVGAVRVGRVDGEYIVNPTYAERSTSSLNIMVVGHKDGIVMIEAGAKEEIEEVVIGAIEFGHEQIKKIVAALEDLASKAGKTKRSFTPPAHDDAYYNELQSKIGDRLKDALDTKTHAKTESYALVKQIKDELAKEIPADDTTGAKKKLSEYYELLRERTFREQVTKDKIRPDRRAFDEIRAISIETSVLPRTHGSALFTRGETQALVTATLGTPDEAQRMESYEGEMKKPFMLHYNFPPFSVGETGRMTGVGRREVGHGALAERAISAVLPDESQYAIRIVSDILESNGSSSMASVCGASLALFDAGVNLKGAVAGVAMGLVKEGDDYAILTDIAGAEDHYGDMDFKVAGTRKGITALQMDIKIGGLTRQILSEAMDQARRGRFFLLDKMDAELGGPRTERSKYAPRIETVMIPTDKIRDLIGKGGATIRGIVEQTGAKIDVDDTGKVSVASSDAEGLNKALAMISDITAVPEVGKVYLGKVVRLAEFGAFVELFPGTDGLLHISEIAEHRVKDVKDELREGDQVMVKVLAIEGNRIKLSRKALIKEQKAKLAAQSGAPAAEGEEPQAEQPQRSERGDRGDRRERPERQERPQQPRHEFDEKQPTSNQSTILIEGGEDFDEEDGEEFDEENEPNFNRADGAAAPVGGQQPGGGRPQGGGAGANNRGRRRRRRGGRPGQGGGHQG</sequence>
<dbReference type="InterPro" id="IPR020568">
    <property type="entry name" value="Ribosomal_Su5_D2-typ_SF"/>
</dbReference>
<dbReference type="CDD" id="cd04472">
    <property type="entry name" value="S1_PNPase"/>
    <property type="match status" value="1"/>
</dbReference>
<dbReference type="FunFam" id="3.30.1370.10:FF:000001">
    <property type="entry name" value="Polyribonucleotide nucleotidyltransferase"/>
    <property type="match status" value="1"/>
</dbReference>
<dbReference type="RefSeq" id="WP_260792882.1">
    <property type="nucleotide sequence ID" value="NZ_CP093313.1"/>
</dbReference>
<dbReference type="Pfam" id="PF00013">
    <property type="entry name" value="KH_1"/>
    <property type="match status" value="1"/>
</dbReference>
<evidence type="ECO:0000256" key="5">
    <source>
        <dbReference type="ARBA" id="ARBA00022723"/>
    </source>
</evidence>
<dbReference type="GO" id="GO:0006402">
    <property type="term" value="P:mRNA catabolic process"/>
    <property type="evidence" value="ECO:0007669"/>
    <property type="project" value="UniProtKB-UniRule"/>
</dbReference>
<dbReference type="CDD" id="cd11364">
    <property type="entry name" value="RNase_PH_PNPase_2"/>
    <property type="match status" value="1"/>
</dbReference>
<reference evidence="11" key="1">
    <citation type="submission" date="2021-04" db="EMBL/GenBank/DDBJ databases">
        <title>Phylogenetic analysis of Acidobacteriaceae.</title>
        <authorList>
            <person name="Qiu L."/>
            <person name="Zhang Q."/>
        </authorList>
    </citation>
    <scope>NUCLEOTIDE SEQUENCE</scope>
    <source>
        <strain evidence="11">DSM 25168</strain>
    </source>
</reference>
<evidence type="ECO:0000256" key="2">
    <source>
        <dbReference type="ARBA" id="ARBA00022490"/>
    </source>
</evidence>
<dbReference type="GO" id="GO:0000175">
    <property type="term" value="F:3'-5'-RNA exonuclease activity"/>
    <property type="evidence" value="ECO:0007669"/>
    <property type="project" value="TreeGrafter"/>
</dbReference>
<dbReference type="GO" id="GO:0004654">
    <property type="term" value="F:polyribonucleotide nucleotidyltransferase activity"/>
    <property type="evidence" value="ECO:0007669"/>
    <property type="project" value="UniProtKB-UniRule"/>
</dbReference>
<dbReference type="FunFam" id="3.30.230.70:FF:000002">
    <property type="entry name" value="Polyribonucleotide nucleotidyltransferase"/>
    <property type="match status" value="1"/>
</dbReference>
<dbReference type="InterPro" id="IPR015848">
    <property type="entry name" value="PNPase_PH_RNA-bd_bac/org-type"/>
</dbReference>
<dbReference type="HAMAP" id="MF_01595">
    <property type="entry name" value="PNPase"/>
    <property type="match status" value="1"/>
</dbReference>
<keyword evidence="2 8" id="KW-0963">Cytoplasm</keyword>
<dbReference type="Pfam" id="PF00575">
    <property type="entry name" value="S1"/>
    <property type="match status" value="1"/>
</dbReference>
<dbReference type="Gene3D" id="3.30.230.70">
    <property type="entry name" value="GHMP Kinase, N-terminal domain"/>
    <property type="match status" value="2"/>
</dbReference>
<keyword evidence="7 8" id="KW-0694">RNA-binding</keyword>
<dbReference type="InterPro" id="IPR004088">
    <property type="entry name" value="KH_dom_type_1"/>
</dbReference>
<dbReference type="InterPro" id="IPR003029">
    <property type="entry name" value="S1_domain"/>
</dbReference>
<feature type="region of interest" description="Disordered" evidence="9">
    <location>
        <begin position="702"/>
        <end position="832"/>
    </location>
</feature>
<dbReference type="SUPFAM" id="SSF46915">
    <property type="entry name" value="Polynucleotide phosphorylase/guanosine pentaphosphate synthase (PNPase/GPSI), domain 3"/>
    <property type="match status" value="1"/>
</dbReference>
<dbReference type="PANTHER" id="PTHR11252:SF0">
    <property type="entry name" value="POLYRIBONUCLEOTIDE NUCLEOTIDYLTRANSFERASE 1, MITOCHONDRIAL"/>
    <property type="match status" value="1"/>
</dbReference>
<feature type="compositionally biased region" description="Acidic residues" evidence="9">
    <location>
        <begin position="763"/>
        <end position="780"/>
    </location>
</feature>
<dbReference type="GO" id="GO:0000287">
    <property type="term" value="F:magnesium ion binding"/>
    <property type="evidence" value="ECO:0007669"/>
    <property type="project" value="UniProtKB-UniRule"/>
</dbReference>
<dbReference type="SUPFAM" id="SSF55666">
    <property type="entry name" value="Ribonuclease PH domain 2-like"/>
    <property type="match status" value="2"/>
</dbReference>
<evidence type="ECO:0000256" key="4">
    <source>
        <dbReference type="ARBA" id="ARBA00022695"/>
    </source>
</evidence>
<evidence type="ECO:0000256" key="7">
    <source>
        <dbReference type="ARBA" id="ARBA00022884"/>
    </source>
</evidence>
<accession>A0A9J7BLL7</accession>
<dbReference type="InterPro" id="IPR036612">
    <property type="entry name" value="KH_dom_type_1_sf"/>
</dbReference>
<comment type="similarity">
    <text evidence="1 8">Belongs to the polyribonucleotide nucleotidyltransferase family.</text>
</comment>
<evidence type="ECO:0000256" key="1">
    <source>
        <dbReference type="ARBA" id="ARBA00007404"/>
    </source>
</evidence>
<dbReference type="InterPro" id="IPR036345">
    <property type="entry name" value="ExoRNase_PH_dom2_sf"/>
</dbReference>
<dbReference type="Gene3D" id="3.30.1370.10">
    <property type="entry name" value="K Homology domain, type 1"/>
    <property type="match status" value="1"/>
</dbReference>
<evidence type="ECO:0000259" key="10">
    <source>
        <dbReference type="PROSITE" id="PS50126"/>
    </source>
</evidence>
<dbReference type="SUPFAM" id="SSF54791">
    <property type="entry name" value="Eukaryotic type KH-domain (KH-domain type I)"/>
    <property type="match status" value="1"/>
</dbReference>
<dbReference type="GO" id="GO:0006396">
    <property type="term" value="P:RNA processing"/>
    <property type="evidence" value="ECO:0007669"/>
    <property type="project" value="InterPro"/>
</dbReference>
<dbReference type="SUPFAM" id="SSF50249">
    <property type="entry name" value="Nucleic acid-binding proteins"/>
    <property type="match status" value="1"/>
</dbReference>
<comment type="function">
    <text evidence="8">Involved in mRNA degradation. Catalyzes the phosphorolysis of single-stranded polyribonucleotides processively in the 3'- to 5'-direction.</text>
</comment>
<feature type="compositionally biased region" description="Low complexity" evidence="9">
    <location>
        <begin position="781"/>
        <end position="795"/>
    </location>
</feature>
<evidence type="ECO:0000313" key="11">
    <source>
        <dbReference type="EMBL" id="UWZ83547.1"/>
    </source>
</evidence>
<dbReference type="InterPro" id="IPR012162">
    <property type="entry name" value="PNPase"/>
</dbReference>
<feature type="compositionally biased region" description="Basic and acidic residues" evidence="9">
    <location>
        <begin position="720"/>
        <end position="751"/>
    </location>
</feature>
<feature type="compositionally biased region" description="Basic residues" evidence="9">
    <location>
        <begin position="813"/>
        <end position="822"/>
    </location>
</feature>
<dbReference type="Proteomes" id="UP001059380">
    <property type="component" value="Chromosome"/>
</dbReference>
<dbReference type="NCBIfam" id="TIGR03591">
    <property type="entry name" value="polynuc_phos"/>
    <property type="match status" value="1"/>
</dbReference>
<dbReference type="SMART" id="SM00316">
    <property type="entry name" value="S1"/>
    <property type="match status" value="1"/>
</dbReference>
<dbReference type="AlphaFoldDB" id="A0A9J7BLL7"/>
<dbReference type="InterPro" id="IPR015847">
    <property type="entry name" value="ExoRNase_PH_dom2"/>
</dbReference>
<evidence type="ECO:0000256" key="9">
    <source>
        <dbReference type="SAM" id="MobiDB-lite"/>
    </source>
</evidence>
<dbReference type="Gene3D" id="2.40.50.140">
    <property type="entry name" value="Nucleic acid-binding proteins"/>
    <property type="match status" value="1"/>
</dbReference>
<feature type="binding site" evidence="8">
    <location>
        <position position="487"/>
    </location>
    <ligand>
        <name>Mg(2+)</name>
        <dbReference type="ChEBI" id="CHEBI:18420"/>
    </ligand>
</feature>
<dbReference type="CDD" id="cd02393">
    <property type="entry name" value="KH-I_PNPase"/>
    <property type="match status" value="1"/>
</dbReference>
<dbReference type="Pfam" id="PF03725">
    <property type="entry name" value="RNase_PH_C"/>
    <property type="match status" value="2"/>
</dbReference>
<dbReference type="PANTHER" id="PTHR11252">
    <property type="entry name" value="POLYRIBONUCLEOTIDE NUCLEOTIDYLTRANSFERASE"/>
    <property type="match status" value="1"/>
</dbReference>
<comment type="catalytic activity">
    <reaction evidence="8">
        <text>RNA(n+1) + phosphate = RNA(n) + a ribonucleoside 5'-diphosphate</text>
        <dbReference type="Rhea" id="RHEA:22096"/>
        <dbReference type="Rhea" id="RHEA-COMP:14527"/>
        <dbReference type="Rhea" id="RHEA-COMP:17342"/>
        <dbReference type="ChEBI" id="CHEBI:43474"/>
        <dbReference type="ChEBI" id="CHEBI:57930"/>
        <dbReference type="ChEBI" id="CHEBI:140395"/>
        <dbReference type="EC" id="2.7.7.8"/>
    </reaction>
</comment>
<evidence type="ECO:0000313" key="12">
    <source>
        <dbReference type="Proteomes" id="UP001059380"/>
    </source>
</evidence>
<organism evidence="11 12">
    <name type="scientific">Occallatibacter riparius</name>
    <dbReference type="NCBI Taxonomy" id="1002689"/>
    <lineage>
        <taxon>Bacteria</taxon>
        <taxon>Pseudomonadati</taxon>
        <taxon>Acidobacteriota</taxon>
        <taxon>Terriglobia</taxon>
        <taxon>Terriglobales</taxon>
        <taxon>Acidobacteriaceae</taxon>
        <taxon>Occallatibacter</taxon>
    </lineage>
</organism>
<comment type="cofactor">
    <cofactor evidence="8">
        <name>Mg(2+)</name>
        <dbReference type="ChEBI" id="CHEBI:18420"/>
    </cofactor>
</comment>
<proteinExistence type="inferred from homology"/>
<dbReference type="GO" id="GO:0005829">
    <property type="term" value="C:cytosol"/>
    <property type="evidence" value="ECO:0007669"/>
    <property type="project" value="TreeGrafter"/>
</dbReference>
<comment type="subcellular location">
    <subcellularLocation>
        <location evidence="8">Cytoplasm</location>
    </subcellularLocation>
</comment>
<dbReference type="SUPFAM" id="SSF54211">
    <property type="entry name" value="Ribosomal protein S5 domain 2-like"/>
    <property type="match status" value="2"/>
</dbReference>
<keyword evidence="6 8" id="KW-0460">Magnesium</keyword>
<gene>
    <name evidence="8 11" type="primary">pnp</name>
    <name evidence="11" type="ORF">MOP44_23640</name>
</gene>